<sequence>MVEVRKRENESAGSLLRRFTKILQRSG</sequence>
<reference evidence="1 2" key="1">
    <citation type="journal article" date="2015" name="Nature">
        <title>rRNA introns, odd ribosomes, and small enigmatic genomes across a large radiation of phyla.</title>
        <authorList>
            <person name="Brown C.T."/>
            <person name="Hug L.A."/>
            <person name="Thomas B.C."/>
            <person name="Sharon I."/>
            <person name="Castelle C.J."/>
            <person name="Singh A."/>
            <person name="Wilkins M.J."/>
            <person name="Williams K.H."/>
            <person name="Banfield J.F."/>
        </authorList>
    </citation>
    <scope>NUCLEOTIDE SEQUENCE [LARGE SCALE GENOMIC DNA]</scope>
</reference>
<gene>
    <name evidence="1" type="ORF">UU83_C0049G0001</name>
</gene>
<protein>
    <submittedName>
        <fullName evidence="1">Uncharacterized protein</fullName>
    </submittedName>
</protein>
<name>A0A0G0XGC2_9BACT</name>
<dbReference type="Proteomes" id="UP000033856">
    <property type="component" value="Unassembled WGS sequence"/>
</dbReference>
<proteinExistence type="predicted"/>
<evidence type="ECO:0000313" key="1">
    <source>
        <dbReference type="EMBL" id="KKS23477.1"/>
    </source>
</evidence>
<dbReference type="AlphaFoldDB" id="A0A0G0XGC2"/>
<comment type="caution">
    <text evidence="1">The sequence shown here is derived from an EMBL/GenBank/DDBJ whole genome shotgun (WGS) entry which is preliminary data.</text>
</comment>
<dbReference type="EMBL" id="LCCD01000049">
    <property type="protein sequence ID" value="KKS23477.1"/>
    <property type="molecule type" value="Genomic_DNA"/>
</dbReference>
<evidence type="ECO:0000313" key="2">
    <source>
        <dbReference type="Proteomes" id="UP000033856"/>
    </source>
</evidence>
<feature type="non-terminal residue" evidence="1">
    <location>
        <position position="27"/>
    </location>
</feature>
<accession>A0A0G0XGC2</accession>
<organism evidence="1 2">
    <name type="scientific">Candidatus Jorgensenbacteria bacterium GW2011_GWF2_41_8</name>
    <dbReference type="NCBI Taxonomy" id="1618667"/>
    <lineage>
        <taxon>Bacteria</taxon>
        <taxon>Candidatus Joergenseniibacteriota</taxon>
    </lineage>
</organism>